<keyword evidence="2" id="KW-0119">Carbohydrate metabolism</keyword>
<dbReference type="GO" id="GO:0031176">
    <property type="term" value="F:endo-1,4-beta-xylanase activity"/>
    <property type="evidence" value="ECO:0007669"/>
    <property type="project" value="UniProtKB-EC"/>
</dbReference>
<dbReference type="PANTHER" id="PTHR48098">
    <property type="entry name" value="ENTEROCHELIN ESTERASE-RELATED"/>
    <property type="match status" value="1"/>
</dbReference>
<dbReference type="InterPro" id="IPR029058">
    <property type="entry name" value="AB_hydrolase_fold"/>
</dbReference>
<dbReference type="Proteomes" id="UP000178485">
    <property type="component" value="Chromosome i"/>
</dbReference>
<organism evidence="2 3">
    <name type="scientific">Petrimonas mucosa</name>
    <dbReference type="NCBI Taxonomy" id="1642646"/>
    <lineage>
        <taxon>Bacteria</taxon>
        <taxon>Pseudomonadati</taxon>
        <taxon>Bacteroidota</taxon>
        <taxon>Bacteroidia</taxon>
        <taxon>Bacteroidales</taxon>
        <taxon>Dysgonomonadaceae</taxon>
        <taxon>Petrimonas</taxon>
    </lineage>
</organism>
<dbReference type="InterPro" id="IPR000801">
    <property type="entry name" value="Esterase-like"/>
</dbReference>
<reference evidence="2 3" key="1">
    <citation type="submission" date="2016-08" db="EMBL/GenBank/DDBJ databases">
        <authorList>
            <person name="Seilhamer J.J."/>
        </authorList>
    </citation>
    <scope>NUCLEOTIDE SEQUENCE [LARGE SCALE GENOMIC DNA]</scope>
    <source>
        <strain evidence="2">ING2-E5A</strain>
    </source>
</reference>
<dbReference type="STRING" id="1642646.ING2E5A_0335"/>
<dbReference type="InterPro" id="IPR050583">
    <property type="entry name" value="Mycobacterial_A85_antigen"/>
</dbReference>
<keyword evidence="2" id="KW-0326">Glycosidase</keyword>
<dbReference type="RefSeq" id="WP_071135899.1">
    <property type="nucleotide sequence ID" value="NZ_LT608328.1"/>
</dbReference>
<keyword evidence="2" id="KW-0378">Hydrolase</keyword>
<dbReference type="PANTHER" id="PTHR48098:SF1">
    <property type="entry name" value="DIACYLGLYCEROL ACYLTRANSFERASE_MYCOLYLTRANSFERASE AG85A"/>
    <property type="match status" value="1"/>
</dbReference>
<dbReference type="SUPFAM" id="SSF53474">
    <property type="entry name" value="alpha/beta-Hydrolases"/>
    <property type="match status" value="1"/>
</dbReference>
<evidence type="ECO:0000313" key="2">
    <source>
        <dbReference type="EMBL" id="SCM55408.1"/>
    </source>
</evidence>
<gene>
    <name evidence="2" type="primary">xynZ</name>
    <name evidence="2" type="ORF">ING2E5A_0335</name>
</gene>
<dbReference type="KEGG" id="pmuc:ING2E5A_0335"/>
<keyword evidence="3" id="KW-1185">Reference proteome</keyword>
<keyword evidence="2" id="KW-0858">Xylan degradation</keyword>
<evidence type="ECO:0000313" key="3">
    <source>
        <dbReference type="Proteomes" id="UP000178485"/>
    </source>
</evidence>
<proteinExistence type="predicted"/>
<dbReference type="GO" id="GO:0045493">
    <property type="term" value="P:xylan catabolic process"/>
    <property type="evidence" value="ECO:0007669"/>
    <property type="project" value="UniProtKB-KW"/>
</dbReference>
<dbReference type="AlphaFoldDB" id="A0A1G4G3Q8"/>
<dbReference type="Gene3D" id="3.40.50.1820">
    <property type="entry name" value="alpha/beta hydrolase"/>
    <property type="match status" value="1"/>
</dbReference>
<keyword evidence="1" id="KW-0732">Signal</keyword>
<dbReference type="EC" id="3.2.1.8" evidence="2"/>
<sequence>MKRYLVASLLSSQFLLFNAAAQSSSQIIEDSIKSCVLNTTRRYTVYLPESYSQSGNRKYPVLYLLHGHSHRNNDWAKDGHLQKTADQHMTSGNSAEMIIITPDAGSIRNGYFNTTGWSYETFFFEEFIPYVETRYRVSRDKFSRAIAGFSMGGGGAVAYALKYPDMFASVYAMSALMSLPKQGRPSTKDDESIEFGRSVLANDCIALVSYADSTSLDKLREIKWFVDCGDEDFLLDVNTEFYKEMRKAGIPCELRVRDGNHDWKYWRSSLSIALPFISDSFRK</sequence>
<dbReference type="GO" id="GO:0016747">
    <property type="term" value="F:acyltransferase activity, transferring groups other than amino-acyl groups"/>
    <property type="evidence" value="ECO:0007669"/>
    <property type="project" value="TreeGrafter"/>
</dbReference>
<name>A0A1G4G3Q8_9BACT</name>
<dbReference type="EMBL" id="LT608328">
    <property type="protein sequence ID" value="SCM55408.1"/>
    <property type="molecule type" value="Genomic_DNA"/>
</dbReference>
<accession>A0A1G4G3Q8</accession>
<keyword evidence="2" id="KW-0624">Polysaccharide degradation</keyword>
<dbReference type="Pfam" id="PF00756">
    <property type="entry name" value="Esterase"/>
    <property type="match status" value="1"/>
</dbReference>
<evidence type="ECO:0000256" key="1">
    <source>
        <dbReference type="SAM" id="SignalP"/>
    </source>
</evidence>
<feature type="signal peptide" evidence="1">
    <location>
        <begin position="1"/>
        <end position="19"/>
    </location>
</feature>
<feature type="chain" id="PRO_5009603730" evidence="1">
    <location>
        <begin position="20"/>
        <end position="283"/>
    </location>
</feature>
<protein>
    <submittedName>
        <fullName evidence="2">Endo-1,4-beta-xylanase Z</fullName>
        <ecNumber evidence="2">3.2.1.8</ecNumber>
    </submittedName>
</protein>